<dbReference type="Pfam" id="PF00155">
    <property type="entry name" value="Aminotran_1_2"/>
    <property type="match status" value="1"/>
</dbReference>
<comment type="similarity">
    <text evidence="2 4">Belongs to the class-I pyridoxal-phosphate-dependent aminotransferase family.</text>
</comment>
<evidence type="ECO:0000256" key="6">
    <source>
        <dbReference type="SAM" id="MobiDB-lite"/>
    </source>
</evidence>
<dbReference type="FunFam" id="3.90.1150.10:FF:000040">
    <property type="entry name" value="Tyrosine aminotransferase"/>
    <property type="match status" value="1"/>
</dbReference>
<protein>
    <submittedName>
        <fullName evidence="9">Probable aminotransferase TAT2</fullName>
    </submittedName>
</protein>
<feature type="modified residue" description="N6-(pyridoxal phosphate)lysine" evidence="5">
    <location>
        <position position="291"/>
    </location>
</feature>
<dbReference type="GO" id="GO:0030170">
    <property type="term" value="F:pyridoxal phosphate binding"/>
    <property type="evidence" value="ECO:0007669"/>
    <property type="project" value="InterPro"/>
</dbReference>
<name>A0A9R0JZD9_SPIOL</name>
<sequence>MENGGAKLNGVNKNWRFKGIEPAATAATAATTTTNNNNIINNNNNGKMESDNATLKKPSRGVTVREARTMIMENLDPLDQRPMLALAHGDPSIFPCFRTCRNAETAVVDALSSGQFNSYGTAVGLPPARKAVAEYLSRDLPYQLTSNDVVLTLGCTQAIDIALSSLASPGANILLPSPGYPYYEVFSGHIGLETRHFDLLPENGWEVDLDAIEALADVNTVAMVIINPGNPCGNVFTYSHLQKVAEVAKKLGILVISDEVYGHLTFGSNPFIPMGVFGSIVPVITVGSLSKRWIVPGWRLGWLVTNDTHGILQKYGVMESIKRIASISADPATFIQGAVPQILEKTSEEFFSRVINILRQDADICYDKLKEIPCLMCPHKPEGSMFVMVKLDLSKLNGIIDDIDFCIKLAKEEKMIILPGVTMGAKNWLRITFALEPKALEDGLERLKTFCQRYGVITNP</sequence>
<feature type="domain" description="Aminotransferase class I/classII large" evidence="7">
    <location>
        <begin position="83"/>
        <end position="447"/>
    </location>
</feature>
<dbReference type="AlphaFoldDB" id="A0A9R0JZD9"/>
<gene>
    <name evidence="9" type="primary">LOC110791586</name>
</gene>
<reference evidence="8" key="1">
    <citation type="journal article" date="2021" name="Nat. Commun.">
        <title>Genomic analyses provide insights into spinach domestication and the genetic basis of agronomic traits.</title>
        <authorList>
            <person name="Cai X."/>
            <person name="Sun X."/>
            <person name="Xu C."/>
            <person name="Sun H."/>
            <person name="Wang X."/>
            <person name="Ge C."/>
            <person name="Zhang Z."/>
            <person name="Wang Q."/>
            <person name="Fei Z."/>
            <person name="Jiao C."/>
            <person name="Wang Q."/>
        </authorList>
    </citation>
    <scope>NUCLEOTIDE SEQUENCE [LARGE SCALE GENOMIC DNA]</scope>
    <source>
        <strain evidence="8">cv. Varoflay</strain>
    </source>
</reference>
<dbReference type="PIRSF" id="PIRSF000517">
    <property type="entry name" value="Tyr_transaminase"/>
    <property type="match status" value="1"/>
</dbReference>
<dbReference type="GeneID" id="110791586"/>
<evidence type="ECO:0000256" key="5">
    <source>
        <dbReference type="PIRSR" id="PIRSR000517-1"/>
    </source>
</evidence>
<accession>A0A9R0JZD9</accession>
<keyword evidence="9" id="KW-0808">Transferase</keyword>
<dbReference type="FunFam" id="3.40.640.10:FF:000048">
    <property type="entry name" value="tyrosine aminotransferase"/>
    <property type="match status" value="1"/>
</dbReference>
<evidence type="ECO:0000259" key="7">
    <source>
        <dbReference type="Pfam" id="PF00155"/>
    </source>
</evidence>
<dbReference type="PANTHER" id="PTHR45744:SF11">
    <property type="entry name" value="TYROSINE AMINOTRANSFERASE"/>
    <property type="match status" value="1"/>
</dbReference>
<evidence type="ECO:0000256" key="2">
    <source>
        <dbReference type="ARBA" id="ARBA00007441"/>
    </source>
</evidence>
<dbReference type="InterPro" id="IPR004839">
    <property type="entry name" value="Aminotransferase_I/II_large"/>
</dbReference>
<evidence type="ECO:0000256" key="4">
    <source>
        <dbReference type="PIRNR" id="PIRNR000517"/>
    </source>
</evidence>
<dbReference type="GO" id="GO:0006572">
    <property type="term" value="P:L-tyrosine catabolic process"/>
    <property type="evidence" value="ECO:0000318"/>
    <property type="project" value="GO_Central"/>
</dbReference>
<dbReference type="NCBIfam" id="TIGR01265">
    <property type="entry name" value="tyr_nico_aTase"/>
    <property type="match status" value="1"/>
</dbReference>
<dbReference type="PANTHER" id="PTHR45744">
    <property type="entry name" value="TYROSINE AMINOTRANSFERASE"/>
    <property type="match status" value="1"/>
</dbReference>
<reference evidence="9" key="2">
    <citation type="submission" date="2025-08" db="UniProtKB">
        <authorList>
            <consortium name="RefSeq"/>
        </authorList>
    </citation>
    <scope>IDENTIFICATION</scope>
    <source>
        <tissue evidence="9">Leaf</tissue>
    </source>
</reference>
<dbReference type="InterPro" id="IPR005958">
    <property type="entry name" value="TyrNic_aminoTrfase"/>
</dbReference>
<proteinExistence type="inferred from homology"/>
<keyword evidence="8" id="KW-1185">Reference proteome</keyword>
<dbReference type="GO" id="GO:0004838">
    <property type="term" value="F:L-tyrosine-2-oxoglutarate transaminase activity"/>
    <property type="evidence" value="ECO:0000318"/>
    <property type="project" value="GO_Central"/>
</dbReference>
<evidence type="ECO:0000313" key="8">
    <source>
        <dbReference type="Proteomes" id="UP000813463"/>
    </source>
</evidence>
<keyword evidence="9" id="KW-0032">Aminotransferase</keyword>
<feature type="region of interest" description="Disordered" evidence="6">
    <location>
        <begin position="35"/>
        <end position="54"/>
    </location>
</feature>
<dbReference type="InterPro" id="IPR015422">
    <property type="entry name" value="PyrdxlP-dep_Trfase_small"/>
</dbReference>
<feature type="compositionally biased region" description="Low complexity" evidence="6">
    <location>
        <begin position="35"/>
        <end position="45"/>
    </location>
</feature>
<dbReference type="SUPFAM" id="SSF53383">
    <property type="entry name" value="PLP-dependent transferases"/>
    <property type="match status" value="1"/>
</dbReference>
<organism evidence="8 9">
    <name type="scientific">Spinacia oleracea</name>
    <name type="common">Spinach</name>
    <dbReference type="NCBI Taxonomy" id="3562"/>
    <lineage>
        <taxon>Eukaryota</taxon>
        <taxon>Viridiplantae</taxon>
        <taxon>Streptophyta</taxon>
        <taxon>Embryophyta</taxon>
        <taxon>Tracheophyta</taxon>
        <taxon>Spermatophyta</taxon>
        <taxon>Magnoliopsida</taxon>
        <taxon>eudicotyledons</taxon>
        <taxon>Gunneridae</taxon>
        <taxon>Pentapetalae</taxon>
        <taxon>Caryophyllales</taxon>
        <taxon>Chenopodiaceae</taxon>
        <taxon>Chenopodioideae</taxon>
        <taxon>Anserineae</taxon>
        <taxon>Spinacia</taxon>
    </lineage>
</organism>
<dbReference type="InterPro" id="IPR015421">
    <property type="entry name" value="PyrdxlP-dep_Trfase_major"/>
</dbReference>
<dbReference type="Gene3D" id="3.90.1150.10">
    <property type="entry name" value="Aspartate Aminotransferase, domain 1"/>
    <property type="match status" value="1"/>
</dbReference>
<dbReference type="CDD" id="cd00609">
    <property type="entry name" value="AAT_like"/>
    <property type="match status" value="1"/>
</dbReference>
<dbReference type="KEGG" id="soe:110791586"/>
<dbReference type="Proteomes" id="UP000813463">
    <property type="component" value="Chromosome 6"/>
</dbReference>
<comment type="cofactor">
    <cofactor evidence="1 4 5">
        <name>pyridoxal 5'-phosphate</name>
        <dbReference type="ChEBI" id="CHEBI:597326"/>
    </cofactor>
</comment>
<evidence type="ECO:0000256" key="1">
    <source>
        <dbReference type="ARBA" id="ARBA00001933"/>
    </source>
</evidence>
<keyword evidence="3 4" id="KW-0663">Pyridoxal phosphate</keyword>
<evidence type="ECO:0000313" key="9">
    <source>
        <dbReference type="RefSeq" id="XP_021852030.1"/>
    </source>
</evidence>
<dbReference type="OrthoDB" id="7042322at2759"/>
<dbReference type="RefSeq" id="XP_021852030.1">
    <property type="nucleotide sequence ID" value="XM_021996338.2"/>
</dbReference>
<evidence type="ECO:0000256" key="3">
    <source>
        <dbReference type="ARBA" id="ARBA00022898"/>
    </source>
</evidence>
<dbReference type="Gene3D" id="3.40.640.10">
    <property type="entry name" value="Type I PLP-dependent aspartate aminotransferase-like (Major domain)"/>
    <property type="match status" value="1"/>
</dbReference>
<dbReference type="InterPro" id="IPR015424">
    <property type="entry name" value="PyrdxlP-dep_Trfase"/>
</dbReference>